<evidence type="ECO:0008006" key="3">
    <source>
        <dbReference type="Google" id="ProtNLM"/>
    </source>
</evidence>
<dbReference type="SUPFAM" id="SSF55073">
    <property type="entry name" value="Nucleotide cyclase"/>
    <property type="match status" value="1"/>
</dbReference>
<dbReference type="InterPro" id="IPR029787">
    <property type="entry name" value="Nucleotide_cyclase"/>
</dbReference>
<sequence>MRTNSLPHSRSWAEGLTVALLEEMTAAVQAIAQTRWSTRRGQVVPDPEDLRLGNDAVEFDRATVLYADLNGSTNMVDTEAWQLSAEIYKAFLHCAATIIRKEGGKITSYDGDRVMGIWVGDRQATPAAKAGLKINYAVKMIVMPALKKQYPDWTGTVRHVVGIDSSPIRAARTGIRGGNDIVWVGRAANHAAKLTDLDLAPSTWITDEVFIRLAYELKYGGTPPTLMWEAFRWNRQGGRRIHGSDWAWRV</sequence>
<evidence type="ECO:0000313" key="2">
    <source>
        <dbReference type="Proteomes" id="UP000740926"/>
    </source>
</evidence>
<protein>
    <recommendedName>
        <fullName evidence="3">Guanylate cyclase domain-containing protein</fullName>
    </recommendedName>
</protein>
<proteinExistence type="predicted"/>
<dbReference type="Gene3D" id="3.30.70.1230">
    <property type="entry name" value="Nucleotide cyclase"/>
    <property type="match status" value="1"/>
</dbReference>
<evidence type="ECO:0000313" key="1">
    <source>
        <dbReference type="EMBL" id="KAG1545969.1"/>
    </source>
</evidence>
<dbReference type="Proteomes" id="UP000740926">
    <property type="component" value="Unassembled WGS sequence"/>
</dbReference>
<dbReference type="EMBL" id="JAANIU010005704">
    <property type="protein sequence ID" value="KAG1545969.1"/>
    <property type="molecule type" value="Genomic_DNA"/>
</dbReference>
<accession>A0A9P6YDV7</accession>
<comment type="caution">
    <text evidence="1">The sequence shown here is derived from an EMBL/GenBank/DDBJ whole genome shotgun (WGS) entry which is preliminary data.</text>
</comment>
<keyword evidence="2" id="KW-1185">Reference proteome</keyword>
<dbReference type="AlphaFoldDB" id="A0A9P6YDV7"/>
<gene>
    <name evidence="1" type="ORF">G6F50_013690</name>
</gene>
<organism evidence="1 2">
    <name type="scientific">Rhizopus delemar</name>
    <dbReference type="NCBI Taxonomy" id="936053"/>
    <lineage>
        <taxon>Eukaryota</taxon>
        <taxon>Fungi</taxon>
        <taxon>Fungi incertae sedis</taxon>
        <taxon>Mucoromycota</taxon>
        <taxon>Mucoromycotina</taxon>
        <taxon>Mucoromycetes</taxon>
        <taxon>Mucorales</taxon>
        <taxon>Mucorineae</taxon>
        <taxon>Rhizopodaceae</taxon>
        <taxon>Rhizopus</taxon>
    </lineage>
</organism>
<name>A0A9P6YDV7_9FUNG</name>
<reference evidence="1 2" key="1">
    <citation type="journal article" date="2020" name="Microb. Genom.">
        <title>Genetic diversity of clinical and environmental Mucorales isolates obtained from an investigation of mucormycosis cases among solid organ transplant recipients.</title>
        <authorList>
            <person name="Nguyen M.H."/>
            <person name="Kaul D."/>
            <person name="Muto C."/>
            <person name="Cheng S.J."/>
            <person name="Richter R.A."/>
            <person name="Bruno V.M."/>
            <person name="Liu G."/>
            <person name="Beyhan S."/>
            <person name="Sundermann A.J."/>
            <person name="Mounaud S."/>
            <person name="Pasculle A.W."/>
            <person name="Nierman W.C."/>
            <person name="Driscoll E."/>
            <person name="Cumbie R."/>
            <person name="Clancy C.J."/>
            <person name="Dupont C.L."/>
        </authorList>
    </citation>
    <scope>NUCLEOTIDE SEQUENCE [LARGE SCALE GENOMIC DNA]</scope>
    <source>
        <strain evidence="1 2">GL24</strain>
    </source>
</reference>